<dbReference type="InterPro" id="IPR011330">
    <property type="entry name" value="Glyco_hydro/deAcase_b/a-brl"/>
</dbReference>
<keyword evidence="5" id="KW-1185">Reference proteome</keyword>
<protein>
    <submittedName>
        <fullName evidence="4">Polysaccharide deacetylase family protein</fullName>
    </submittedName>
</protein>
<dbReference type="CDD" id="cd10954">
    <property type="entry name" value="CE4_CtAXE_like"/>
    <property type="match status" value="1"/>
</dbReference>
<sequence>MDFKMGKNRIKKIRTIAAALTWSLFLAAVGVGAGAFNREKRQIIQVIQIEKPKVALTFDDGPNKKYTPALLNELGKRGIHASFFLMGKNIPGNEKLVQQMQKEGHLLGNHTYNHVELDKIPVAQARTEVERTSNEIYKITGVYPQYVRPPFGAWPKNFDLLVTMFPVLWDVDTLDWKSKNVDCIMRLVRSQVKDGSIILMHDGYQTSVDAAVQIMDELLERGYEFVTVDQLLIM</sequence>
<dbReference type="EMBL" id="JAOQJL010000020">
    <property type="protein sequence ID" value="MCU6765943.1"/>
    <property type="molecule type" value="Genomic_DNA"/>
</dbReference>
<evidence type="ECO:0000313" key="4">
    <source>
        <dbReference type="EMBL" id="MCU6765943.1"/>
    </source>
</evidence>
<dbReference type="InterPro" id="IPR002509">
    <property type="entry name" value="NODB_dom"/>
</dbReference>
<dbReference type="Proteomes" id="UP001652409">
    <property type="component" value="Unassembled WGS sequence"/>
</dbReference>
<name>A0ABT2TUN9_9FIRM</name>
<organism evidence="4 5">
    <name type="scientific">Blautia ammoniilytica</name>
    <dbReference type="NCBI Taxonomy" id="2981782"/>
    <lineage>
        <taxon>Bacteria</taxon>
        <taxon>Bacillati</taxon>
        <taxon>Bacillota</taxon>
        <taxon>Clostridia</taxon>
        <taxon>Lachnospirales</taxon>
        <taxon>Lachnospiraceae</taxon>
        <taxon>Blautia</taxon>
    </lineage>
</organism>
<dbReference type="RefSeq" id="WP_262582817.1">
    <property type="nucleotide sequence ID" value="NZ_JAOQJL010000020.1"/>
</dbReference>
<reference evidence="4 5" key="1">
    <citation type="journal article" date="2021" name="ISME Commun">
        <title>Automated analysis of genomic sequences facilitates high-throughput and comprehensive description of bacteria.</title>
        <authorList>
            <person name="Hitch T.C.A."/>
        </authorList>
    </citation>
    <scope>NUCLEOTIDE SEQUENCE [LARGE SCALE GENOMIC DNA]</scope>
    <source>
        <strain evidence="4 5">Sanger_23</strain>
    </source>
</reference>
<gene>
    <name evidence="4" type="ORF">OCV61_11035</name>
</gene>
<comment type="caution">
    <text evidence="4">The sequence shown here is derived from an EMBL/GenBank/DDBJ whole genome shotgun (WGS) entry which is preliminary data.</text>
</comment>
<accession>A0ABT2TUN9</accession>
<dbReference type="Gene3D" id="3.20.20.370">
    <property type="entry name" value="Glycoside hydrolase/deacetylase"/>
    <property type="match status" value="1"/>
</dbReference>
<keyword evidence="2" id="KW-0378">Hydrolase</keyword>
<dbReference type="PROSITE" id="PS51677">
    <property type="entry name" value="NODB"/>
    <property type="match status" value="1"/>
</dbReference>
<evidence type="ECO:0000259" key="3">
    <source>
        <dbReference type="PROSITE" id="PS51677"/>
    </source>
</evidence>
<evidence type="ECO:0000313" key="5">
    <source>
        <dbReference type="Proteomes" id="UP001652409"/>
    </source>
</evidence>
<dbReference type="Pfam" id="PF01522">
    <property type="entry name" value="Polysacc_deac_1"/>
    <property type="match status" value="1"/>
</dbReference>
<dbReference type="SUPFAM" id="SSF88713">
    <property type="entry name" value="Glycoside hydrolase/deacetylase"/>
    <property type="match status" value="1"/>
</dbReference>
<dbReference type="PANTHER" id="PTHR10587">
    <property type="entry name" value="GLYCOSYL TRANSFERASE-RELATED"/>
    <property type="match status" value="1"/>
</dbReference>
<dbReference type="InterPro" id="IPR050248">
    <property type="entry name" value="Polysacc_deacetylase_ArnD"/>
</dbReference>
<feature type="domain" description="NodB homology" evidence="3">
    <location>
        <begin position="52"/>
        <end position="226"/>
    </location>
</feature>
<evidence type="ECO:0000256" key="1">
    <source>
        <dbReference type="ARBA" id="ARBA00022723"/>
    </source>
</evidence>
<dbReference type="PANTHER" id="PTHR10587:SF133">
    <property type="entry name" value="CHITIN DEACETYLASE 1-RELATED"/>
    <property type="match status" value="1"/>
</dbReference>
<keyword evidence="1" id="KW-0479">Metal-binding</keyword>
<evidence type="ECO:0000256" key="2">
    <source>
        <dbReference type="ARBA" id="ARBA00022801"/>
    </source>
</evidence>
<proteinExistence type="predicted"/>